<dbReference type="GO" id="GO:0009100">
    <property type="term" value="P:glycoprotein metabolic process"/>
    <property type="evidence" value="ECO:0007669"/>
    <property type="project" value="UniProtKB-ARBA"/>
</dbReference>
<organism evidence="2 3">
    <name type="scientific">Biomphalaria glabrata</name>
    <name type="common">Bloodfluke planorb</name>
    <name type="synonym">Freshwater snail</name>
    <dbReference type="NCBI Taxonomy" id="6526"/>
    <lineage>
        <taxon>Eukaryota</taxon>
        <taxon>Metazoa</taxon>
        <taxon>Spiralia</taxon>
        <taxon>Lophotrochozoa</taxon>
        <taxon>Mollusca</taxon>
        <taxon>Gastropoda</taxon>
        <taxon>Heterobranchia</taxon>
        <taxon>Euthyneura</taxon>
        <taxon>Panpulmonata</taxon>
        <taxon>Hygrophila</taxon>
        <taxon>Lymnaeoidea</taxon>
        <taxon>Planorbidae</taxon>
        <taxon>Biomphalaria</taxon>
    </lineage>
</organism>
<protein>
    <submittedName>
        <fullName evidence="3">Uncharacterized protein LOC106078005</fullName>
    </submittedName>
</protein>
<dbReference type="PANTHER" id="PTHR43404">
    <property type="entry name" value="LIPOPOLYSACCHARIDE CHOLINEPHOSPHOTRANSFERASE LICD"/>
    <property type="match status" value="1"/>
</dbReference>
<dbReference type="PANTHER" id="PTHR43404:SF2">
    <property type="entry name" value="LIPOPOLYSACCHARIDE CHOLINEPHOSPHOTRANSFERASE LICD"/>
    <property type="match status" value="1"/>
</dbReference>
<proteinExistence type="predicted"/>
<dbReference type="InterPro" id="IPR052942">
    <property type="entry name" value="LPS_cholinephosphotransferase"/>
</dbReference>
<dbReference type="Proteomes" id="UP001165740">
    <property type="component" value="Chromosome 1"/>
</dbReference>
<dbReference type="GeneID" id="106078005"/>
<dbReference type="AlphaFoldDB" id="A0A9W2ZHZ3"/>
<name>A0A9W2ZHZ3_BIOGL</name>
<evidence type="ECO:0000313" key="3">
    <source>
        <dbReference type="RefSeq" id="XP_055874550.1"/>
    </source>
</evidence>
<gene>
    <name evidence="3" type="primary">LOC106078005</name>
</gene>
<dbReference type="InterPro" id="IPR007074">
    <property type="entry name" value="LicD/FKTN/FKRP_NTP_transf"/>
</dbReference>
<keyword evidence="2" id="KW-1185">Reference proteome</keyword>
<dbReference type="RefSeq" id="XP_055874550.1">
    <property type="nucleotide sequence ID" value="XM_056018575.1"/>
</dbReference>
<evidence type="ECO:0000313" key="2">
    <source>
        <dbReference type="Proteomes" id="UP001165740"/>
    </source>
</evidence>
<sequence>MITLENSVRMRKSMLGQRRLKKIKVLATFGLLTLILLYVLWTVWIERLVPAAWLNTDTGHLYQVVTDFQDFDVDNPLTEYGDLSDQMKPNLSLYEELILERQAVFQQYHDLVKRFQPSNDLQDSTFQLIQQFQPILEPVEAARLVFTLDTFVRACSQRNLVYFMTEASLMGALRHHGLIPWDDDIDIAMSSRQWREIRDALGNIEGFQLYAPRASQWKFFMSSASSFPDKPFKFPYLDIFFYAEDETHAWAITKGLKHDLIYKKTDVFPLRFRPFEHLLVPVPCNLDLLVRSSHDIDLCVTPEYIHKTNRNVRLPEQTSVSCSLLHGVYPFVWVSKSARAGYVDEYLMLGDAVLHKVSVVDGCSVCT</sequence>
<dbReference type="Pfam" id="PF04991">
    <property type="entry name" value="LicD"/>
    <property type="match status" value="1"/>
</dbReference>
<accession>A0A9W2ZHZ3</accession>
<dbReference type="OMA" id="PVPCNLD"/>
<evidence type="ECO:0000259" key="1">
    <source>
        <dbReference type="Pfam" id="PF04991"/>
    </source>
</evidence>
<feature type="domain" description="LicD/FKTN/FKRP nucleotidyltransferase" evidence="1">
    <location>
        <begin position="155"/>
        <end position="194"/>
    </location>
</feature>
<reference evidence="3" key="1">
    <citation type="submission" date="2025-08" db="UniProtKB">
        <authorList>
            <consortium name="RefSeq"/>
        </authorList>
    </citation>
    <scope>IDENTIFICATION</scope>
</reference>
<dbReference type="OrthoDB" id="419198at2759"/>